<feature type="chain" id="PRO_5004848281" description="Nuclease" evidence="1">
    <location>
        <begin position="23"/>
        <end position="184"/>
    </location>
</feature>
<dbReference type="Proteomes" id="UP000019143">
    <property type="component" value="Unassembled WGS sequence"/>
</dbReference>
<reference evidence="2 3" key="1">
    <citation type="submission" date="2014-01" db="EMBL/GenBank/DDBJ databases">
        <title>Genome sequence and analysis of Xanthomonas arboricola pv. pruni.</title>
        <authorList>
            <person name="Fujikawa T."/>
            <person name="Nakazono-Nagaoka E."/>
        </authorList>
    </citation>
    <scope>NUCLEOTIDE SEQUENCE [LARGE SCALE GENOMIC DNA]</scope>
    <source>
        <strain evidence="3">MAFF 311562</strain>
    </source>
</reference>
<evidence type="ECO:0000256" key="1">
    <source>
        <dbReference type="SAM" id="SignalP"/>
    </source>
</evidence>
<gene>
    <name evidence="2" type="ORF">XPU_1316</name>
</gene>
<accession>W4S1J3</accession>
<proteinExistence type="predicted"/>
<feature type="signal peptide" evidence="1">
    <location>
        <begin position="1"/>
        <end position="22"/>
    </location>
</feature>
<organism evidence="2 3">
    <name type="scientific">Xanthomonas arboricola pv. pruni str. MAFF 311562</name>
    <dbReference type="NCBI Taxonomy" id="1414836"/>
    <lineage>
        <taxon>Bacteria</taxon>
        <taxon>Pseudomonadati</taxon>
        <taxon>Pseudomonadota</taxon>
        <taxon>Gammaproteobacteria</taxon>
        <taxon>Lysobacterales</taxon>
        <taxon>Lysobacteraceae</taxon>
        <taxon>Xanthomonas</taxon>
    </lineage>
</organism>
<evidence type="ECO:0000313" key="2">
    <source>
        <dbReference type="EMBL" id="GAE49784.1"/>
    </source>
</evidence>
<name>W4S1J3_9XANT</name>
<dbReference type="AlphaFoldDB" id="W4S1J3"/>
<keyword evidence="1" id="KW-0732">Signal</keyword>
<evidence type="ECO:0008006" key="4">
    <source>
        <dbReference type="Google" id="ProtNLM"/>
    </source>
</evidence>
<dbReference type="EMBL" id="BAVB01000226">
    <property type="protein sequence ID" value="GAE49784.1"/>
    <property type="molecule type" value="Genomic_DNA"/>
</dbReference>
<evidence type="ECO:0000313" key="3">
    <source>
        <dbReference type="Proteomes" id="UP000019143"/>
    </source>
</evidence>
<sequence length="184" mass="19332">MRLLTAVLLGSTLLGYASSTAAAESLRPAAPNAECLDARKVTELHQADPRTLAVAEQGGRLFRISLAQDCPQLAAQADASLLAAHGWVCNGAPAYVRSGQQHCAVSQIATLSAREYASAARQRDSGIPTWTGSACAKRAGVISPARPATASIPACCVRGRKTARAWWWKSRHVTPARIATTASN</sequence>
<protein>
    <recommendedName>
        <fullName evidence="4">Nuclease</fullName>
    </recommendedName>
</protein>
<comment type="caution">
    <text evidence="2">The sequence shown here is derived from an EMBL/GenBank/DDBJ whole genome shotgun (WGS) entry which is preliminary data.</text>
</comment>